<evidence type="ECO:0008006" key="3">
    <source>
        <dbReference type="Google" id="ProtNLM"/>
    </source>
</evidence>
<reference evidence="2" key="1">
    <citation type="submission" date="2016-10" db="EMBL/GenBank/DDBJ databases">
        <authorList>
            <person name="Varghese N."/>
            <person name="Submissions S."/>
        </authorList>
    </citation>
    <scope>NUCLEOTIDE SEQUENCE [LARGE SCALE GENOMIC DNA]</scope>
    <source>
        <strain evidence="2">CCM 7469</strain>
    </source>
</reference>
<dbReference type="Pfam" id="PF16263">
    <property type="entry name" value="DUF4917"/>
    <property type="match status" value="1"/>
</dbReference>
<evidence type="ECO:0000313" key="1">
    <source>
        <dbReference type="EMBL" id="SDI75985.1"/>
    </source>
</evidence>
<name>A0A1G8N7A7_9PSED</name>
<sequence>MAHIIHQWQSIVTHYRRGALLLGNGASMAISRNFGYGSLLDHARQNSLFEEDVQRLFTRFETNDFELILRLVWQAARVNKALAIQDRRTCQAYLNVRNCLIQAVRDIHPPHEEVSKHLPHMHSFLKEFNTVLSLNYDLLVYWTMMYGFDTQRSHAFKDCFKDGLFAENWRVYRERISEQTNTLVFYPHGNLALCRDITEQEYKIHAGGNALLSKILDTWASEESVPLFVSEGTLQQKIRSIQSSFYLTTVYREVLKMPRIKLTIFGWAMGEQDLHLLQRLRETSINRVAVSVFGKDQGYCNRVYETIQQYLGPVVVDFFDCESPGCWINPSSASQC</sequence>
<dbReference type="RefSeq" id="WP_090268453.1">
    <property type="nucleotide sequence ID" value="NZ_FNDS01000021.1"/>
</dbReference>
<dbReference type="EMBL" id="FNDS01000021">
    <property type="protein sequence ID" value="SDI75985.1"/>
    <property type="molecule type" value="Genomic_DNA"/>
</dbReference>
<evidence type="ECO:0000313" key="2">
    <source>
        <dbReference type="Proteomes" id="UP000199636"/>
    </source>
</evidence>
<accession>A0A1G8N7A7</accession>
<proteinExistence type="predicted"/>
<organism evidence="1 2">
    <name type="scientific">Pseudomonas panipatensis</name>
    <dbReference type="NCBI Taxonomy" id="428992"/>
    <lineage>
        <taxon>Bacteria</taxon>
        <taxon>Pseudomonadati</taxon>
        <taxon>Pseudomonadota</taxon>
        <taxon>Gammaproteobacteria</taxon>
        <taxon>Pseudomonadales</taxon>
        <taxon>Pseudomonadaceae</taxon>
        <taxon>Pseudomonas</taxon>
    </lineage>
</organism>
<gene>
    <name evidence="1" type="ORF">SAMN05216272_1214</name>
</gene>
<dbReference type="Proteomes" id="UP000199636">
    <property type="component" value="Unassembled WGS sequence"/>
</dbReference>
<protein>
    <recommendedName>
        <fullName evidence="3">DUF4917 domain-containing protein</fullName>
    </recommendedName>
</protein>
<dbReference type="InterPro" id="IPR032581">
    <property type="entry name" value="DUF4917"/>
</dbReference>
<dbReference type="OrthoDB" id="828244at2"/>
<dbReference type="AlphaFoldDB" id="A0A1G8N7A7"/>
<keyword evidence="2" id="KW-1185">Reference proteome</keyword>